<reference evidence="1 2" key="1">
    <citation type="submission" date="2019-05" db="EMBL/GenBank/DDBJ databases">
        <title>Another draft genome of Portunus trituberculatus and its Hox gene families provides insights of decapod evolution.</title>
        <authorList>
            <person name="Jeong J.-H."/>
            <person name="Song I."/>
            <person name="Kim S."/>
            <person name="Choi T."/>
            <person name="Kim D."/>
            <person name="Ryu S."/>
            <person name="Kim W."/>
        </authorList>
    </citation>
    <scope>NUCLEOTIDE SEQUENCE [LARGE SCALE GENOMIC DNA]</scope>
    <source>
        <tissue evidence="1">Muscle</tissue>
    </source>
</reference>
<evidence type="ECO:0000313" key="1">
    <source>
        <dbReference type="EMBL" id="MPC82211.1"/>
    </source>
</evidence>
<name>A0A5B7I9U8_PORTR</name>
<evidence type="ECO:0000313" key="2">
    <source>
        <dbReference type="Proteomes" id="UP000324222"/>
    </source>
</evidence>
<protein>
    <submittedName>
        <fullName evidence="1">Uncharacterized protein</fullName>
    </submittedName>
</protein>
<sequence length="100" mass="11282">MFRGAFVISLKFIGKKNNSRCVAGGGVRKSNRPRARYLRGWQEREEHTRRYMEDVMLLLLLLPPRDLIINLQIHLVSGCSILSVPLMIAAPSLALPSRPA</sequence>
<dbReference type="EMBL" id="VSRR010059128">
    <property type="protein sequence ID" value="MPC82211.1"/>
    <property type="molecule type" value="Genomic_DNA"/>
</dbReference>
<proteinExistence type="predicted"/>
<dbReference type="AlphaFoldDB" id="A0A5B7I9U8"/>
<gene>
    <name evidence="1" type="ORF">E2C01_076860</name>
</gene>
<dbReference type="Proteomes" id="UP000324222">
    <property type="component" value="Unassembled WGS sequence"/>
</dbReference>
<organism evidence="1 2">
    <name type="scientific">Portunus trituberculatus</name>
    <name type="common">Swimming crab</name>
    <name type="synonym">Neptunus trituberculatus</name>
    <dbReference type="NCBI Taxonomy" id="210409"/>
    <lineage>
        <taxon>Eukaryota</taxon>
        <taxon>Metazoa</taxon>
        <taxon>Ecdysozoa</taxon>
        <taxon>Arthropoda</taxon>
        <taxon>Crustacea</taxon>
        <taxon>Multicrustacea</taxon>
        <taxon>Malacostraca</taxon>
        <taxon>Eumalacostraca</taxon>
        <taxon>Eucarida</taxon>
        <taxon>Decapoda</taxon>
        <taxon>Pleocyemata</taxon>
        <taxon>Brachyura</taxon>
        <taxon>Eubrachyura</taxon>
        <taxon>Portunoidea</taxon>
        <taxon>Portunidae</taxon>
        <taxon>Portuninae</taxon>
        <taxon>Portunus</taxon>
    </lineage>
</organism>
<accession>A0A5B7I9U8</accession>
<comment type="caution">
    <text evidence="1">The sequence shown here is derived from an EMBL/GenBank/DDBJ whole genome shotgun (WGS) entry which is preliminary data.</text>
</comment>
<keyword evidence="2" id="KW-1185">Reference proteome</keyword>